<feature type="transmembrane region" description="Helical" evidence="8">
    <location>
        <begin position="331"/>
        <end position="353"/>
    </location>
</feature>
<feature type="transmembrane region" description="Helical" evidence="8">
    <location>
        <begin position="16"/>
        <end position="40"/>
    </location>
</feature>
<feature type="transmembrane region" description="Helical" evidence="8">
    <location>
        <begin position="225"/>
        <end position="247"/>
    </location>
</feature>
<dbReference type="Pfam" id="PF02080">
    <property type="entry name" value="TrkA_C"/>
    <property type="match status" value="1"/>
</dbReference>
<evidence type="ECO:0000256" key="3">
    <source>
        <dbReference type="ARBA" id="ARBA00022692"/>
    </source>
</evidence>
<dbReference type="SUPFAM" id="SSF116726">
    <property type="entry name" value="TrkA C-terminal domain-like"/>
    <property type="match status" value="1"/>
</dbReference>
<feature type="domain" description="RCK C-terminal" evidence="9">
    <location>
        <begin position="429"/>
        <end position="510"/>
    </location>
</feature>
<evidence type="ECO:0000313" key="11">
    <source>
        <dbReference type="Proteomes" id="UP000050909"/>
    </source>
</evidence>
<dbReference type="GO" id="GO:0008324">
    <property type="term" value="F:monoatomic cation transmembrane transporter activity"/>
    <property type="evidence" value="ECO:0007669"/>
    <property type="project" value="InterPro"/>
</dbReference>
<keyword evidence="7" id="KW-0868">Chloride</keyword>
<dbReference type="InterPro" id="IPR006037">
    <property type="entry name" value="RCK_C"/>
</dbReference>
<comment type="subcellular location">
    <subcellularLocation>
        <location evidence="1">Membrane</location>
        <topology evidence="1">Multi-pass membrane protein</topology>
    </subcellularLocation>
</comment>
<dbReference type="GO" id="GO:0005247">
    <property type="term" value="F:voltage-gated chloride channel activity"/>
    <property type="evidence" value="ECO:0007669"/>
    <property type="project" value="TreeGrafter"/>
</dbReference>
<dbReference type="SUPFAM" id="SSF81340">
    <property type="entry name" value="Clc chloride channel"/>
    <property type="match status" value="1"/>
</dbReference>
<evidence type="ECO:0000256" key="6">
    <source>
        <dbReference type="ARBA" id="ARBA00023136"/>
    </source>
</evidence>
<feature type="transmembrane region" description="Helical" evidence="8">
    <location>
        <begin position="394"/>
        <end position="414"/>
    </location>
</feature>
<feature type="transmembrane region" description="Helical" evidence="8">
    <location>
        <begin position="193"/>
        <end position="213"/>
    </location>
</feature>
<evidence type="ECO:0000256" key="1">
    <source>
        <dbReference type="ARBA" id="ARBA00004141"/>
    </source>
</evidence>
<keyword evidence="11" id="KW-1185">Reference proteome</keyword>
<feature type="transmembrane region" description="Helical" evidence="8">
    <location>
        <begin position="365"/>
        <end position="388"/>
    </location>
</feature>
<protein>
    <submittedName>
        <fullName evidence="10">Chloride channel protein</fullName>
    </submittedName>
</protein>
<accession>A0A0R1H2C3</accession>
<evidence type="ECO:0000256" key="8">
    <source>
        <dbReference type="SAM" id="Phobius"/>
    </source>
</evidence>
<keyword evidence="4 8" id="KW-1133">Transmembrane helix</keyword>
<name>A0A0R1H2C3_9LACO</name>
<reference evidence="10 11" key="1">
    <citation type="journal article" date="2015" name="Genome Announc.">
        <title>Expanding the biotechnology potential of lactobacilli through comparative genomics of 213 strains and associated genera.</title>
        <authorList>
            <person name="Sun Z."/>
            <person name="Harris H.M."/>
            <person name="McCann A."/>
            <person name="Guo C."/>
            <person name="Argimon S."/>
            <person name="Zhang W."/>
            <person name="Yang X."/>
            <person name="Jeffery I.B."/>
            <person name="Cooney J.C."/>
            <person name="Kagawa T.F."/>
            <person name="Liu W."/>
            <person name="Song Y."/>
            <person name="Salvetti E."/>
            <person name="Wrobel A."/>
            <person name="Rasinkangas P."/>
            <person name="Parkhill J."/>
            <person name="Rea M.C."/>
            <person name="O'Sullivan O."/>
            <person name="Ritari J."/>
            <person name="Douillard F.P."/>
            <person name="Paul Ross R."/>
            <person name="Yang R."/>
            <person name="Briner A.E."/>
            <person name="Felis G.E."/>
            <person name="de Vos W.M."/>
            <person name="Barrangou R."/>
            <person name="Klaenhammer T.R."/>
            <person name="Caufield P.W."/>
            <person name="Cui Y."/>
            <person name="Zhang H."/>
            <person name="O'Toole P.W."/>
        </authorList>
    </citation>
    <scope>NUCLEOTIDE SEQUENCE [LARGE SCALE GENOMIC DNA]</scope>
    <source>
        <strain evidence="10 11">DSM 20534</strain>
    </source>
</reference>
<dbReference type="PANTHER" id="PTHR45711:SF6">
    <property type="entry name" value="CHLORIDE CHANNEL PROTEIN"/>
    <property type="match status" value="1"/>
</dbReference>
<dbReference type="AlphaFoldDB" id="A0A0R1H2C3"/>
<comment type="caution">
    <text evidence="10">The sequence shown here is derived from an EMBL/GenBank/DDBJ whole genome shotgun (WGS) entry which is preliminary data.</text>
</comment>
<dbReference type="PANTHER" id="PTHR45711">
    <property type="entry name" value="CHLORIDE CHANNEL PROTEIN"/>
    <property type="match status" value="1"/>
</dbReference>
<feature type="transmembrane region" description="Helical" evidence="8">
    <location>
        <begin position="306"/>
        <end position="325"/>
    </location>
</feature>
<proteinExistence type="predicted"/>
<keyword evidence="5" id="KW-0406">Ion transport</keyword>
<dbReference type="CDD" id="cd01031">
    <property type="entry name" value="EriC"/>
    <property type="match status" value="1"/>
</dbReference>
<sequence length="511" mass="55610">MLVMNYLKQHLDNKSLILIFRGVVVGLLSGLIVGSFRWLIEISLRFWQKGFRLAHTNWTILLGGLILVLIISLILAKFLHDEPHIAGSGIPEVEIQLQGQLTLNWWSILWRKYVGGVLAIGSGLFLGREGPSIQLGSSIGQGIAEQTNLNKTNTRILIASGAAGGLAAAFNAPIAGTMFVLEEVFHNFSVRVWLSSLSAALAANFVTSTIFGLQPVLAISHQTYFPLSSYWTLLVLGIFLGLFGLLYQKVLLLMPHLYARIKFIPTSLNGLVPLLLLLPLGYFAPELLGGGNNLILDLNTAKETTLLLFGVFLLRFVFSMISYGSGLPGGIFLPILTLGAVLGALFGNILVVLHLISPTMIPSLIIFAMAGYFAGIGKAPFTAILLITEMVGNLANLMPLAIVSLVAYIVVDLFKGAPIYESLADKMMLPTSAQFSGKTDQLTLTIVPESHLVGQPVKTIHWPKNTLLIKITRGTKALIPDGSTILRAGDFVTFVVPYQQRLTVRKKIERM</sequence>
<evidence type="ECO:0000256" key="7">
    <source>
        <dbReference type="ARBA" id="ARBA00023214"/>
    </source>
</evidence>
<keyword evidence="3 8" id="KW-0812">Transmembrane</keyword>
<dbReference type="GO" id="GO:0006813">
    <property type="term" value="P:potassium ion transport"/>
    <property type="evidence" value="ECO:0007669"/>
    <property type="project" value="InterPro"/>
</dbReference>
<feature type="transmembrane region" description="Helical" evidence="8">
    <location>
        <begin position="156"/>
        <end position="181"/>
    </location>
</feature>
<dbReference type="Gene3D" id="1.10.3080.10">
    <property type="entry name" value="Clc chloride channel"/>
    <property type="match status" value="1"/>
</dbReference>
<dbReference type="InterPro" id="IPR001807">
    <property type="entry name" value="ClC"/>
</dbReference>
<dbReference type="PATRIC" id="fig|1423722.3.peg.1205"/>
<dbReference type="Proteomes" id="UP000050909">
    <property type="component" value="Unassembled WGS sequence"/>
</dbReference>
<evidence type="ECO:0000259" key="9">
    <source>
        <dbReference type="PROSITE" id="PS51202"/>
    </source>
</evidence>
<organism evidence="10 11">
    <name type="scientific">Amylolactobacillus amylotrophicus DSM 20534</name>
    <dbReference type="NCBI Taxonomy" id="1423722"/>
    <lineage>
        <taxon>Bacteria</taxon>
        <taxon>Bacillati</taxon>
        <taxon>Bacillota</taxon>
        <taxon>Bacilli</taxon>
        <taxon>Lactobacillales</taxon>
        <taxon>Lactobacillaceae</taxon>
        <taxon>Amylolactobacillus</taxon>
    </lineage>
</organism>
<keyword evidence="6 8" id="KW-0472">Membrane</keyword>
<feature type="transmembrane region" description="Helical" evidence="8">
    <location>
        <begin position="267"/>
        <end position="285"/>
    </location>
</feature>
<dbReference type="InterPro" id="IPR014743">
    <property type="entry name" value="Cl-channel_core"/>
</dbReference>
<dbReference type="Pfam" id="PF00654">
    <property type="entry name" value="Voltage_CLC"/>
    <property type="match status" value="1"/>
</dbReference>
<feature type="transmembrane region" description="Helical" evidence="8">
    <location>
        <begin position="60"/>
        <end position="79"/>
    </location>
</feature>
<evidence type="ECO:0000256" key="5">
    <source>
        <dbReference type="ARBA" id="ARBA00023065"/>
    </source>
</evidence>
<dbReference type="GO" id="GO:0005886">
    <property type="term" value="C:plasma membrane"/>
    <property type="evidence" value="ECO:0007669"/>
    <property type="project" value="TreeGrafter"/>
</dbReference>
<evidence type="ECO:0000313" key="10">
    <source>
        <dbReference type="EMBL" id="KRK37570.1"/>
    </source>
</evidence>
<keyword evidence="2" id="KW-0813">Transport</keyword>
<dbReference type="EMBL" id="AZCV01000004">
    <property type="protein sequence ID" value="KRK37570.1"/>
    <property type="molecule type" value="Genomic_DNA"/>
</dbReference>
<dbReference type="InterPro" id="IPR036721">
    <property type="entry name" value="RCK_C_sf"/>
</dbReference>
<dbReference type="PRINTS" id="PR00762">
    <property type="entry name" value="CLCHANNEL"/>
</dbReference>
<gene>
    <name evidence="10" type="ORF">FC62_GL001182</name>
</gene>
<dbReference type="Gene3D" id="3.30.70.1450">
    <property type="entry name" value="Regulator of K+ conductance, C-terminal domain"/>
    <property type="match status" value="1"/>
</dbReference>
<evidence type="ECO:0000256" key="2">
    <source>
        <dbReference type="ARBA" id="ARBA00022448"/>
    </source>
</evidence>
<evidence type="ECO:0000256" key="4">
    <source>
        <dbReference type="ARBA" id="ARBA00022989"/>
    </source>
</evidence>
<dbReference type="PROSITE" id="PS51202">
    <property type="entry name" value="RCK_C"/>
    <property type="match status" value="1"/>
</dbReference>